<evidence type="ECO:0000313" key="2">
    <source>
        <dbReference type="EMBL" id="ETN73354.1"/>
    </source>
</evidence>
<accession>W2SUE0</accession>
<proteinExistence type="predicted"/>
<organism evidence="2 3">
    <name type="scientific">Necator americanus</name>
    <name type="common">Human hookworm</name>
    <dbReference type="NCBI Taxonomy" id="51031"/>
    <lineage>
        <taxon>Eukaryota</taxon>
        <taxon>Metazoa</taxon>
        <taxon>Ecdysozoa</taxon>
        <taxon>Nematoda</taxon>
        <taxon>Chromadorea</taxon>
        <taxon>Rhabditida</taxon>
        <taxon>Rhabditina</taxon>
        <taxon>Rhabditomorpha</taxon>
        <taxon>Strongyloidea</taxon>
        <taxon>Ancylostomatidae</taxon>
        <taxon>Bunostominae</taxon>
        <taxon>Necator</taxon>
    </lineage>
</organism>
<feature type="region of interest" description="Disordered" evidence="1">
    <location>
        <begin position="1"/>
        <end position="32"/>
    </location>
</feature>
<keyword evidence="3" id="KW-1185">Reference proteome</keyword>
<gene>
    <name evidence="2" type="ORF">NECAME_18396</name>
</gene>
<name>W2SUE0_NECAM</name>
<feature type="compositionally biased region" description="Polar residues" evidence="1">
    <location>
        <begin position="8"/>
        <end position="32"/>
    </location>
</feature>
<dbReference type="EMBL" id="KI661135">
    <property type="protein sequence ID" value="ETN73354.1"/>
    <property type="molecule type" value="Genomic_DNA"/>
</dbReference>
<evidence type="ECO:0000256" key="1">
    <source>
        <dbReference type="SAM" id="MobiDB-lite"/>
    </source>
</evidence>
<sequence length="90" mass="9688">VQPVRFSSGPSGSGVTLTISGPSTTSPANNVVNRRPVAGTFRIQATPTVQIQQMDMMMMGDGPGRRLRKNVANVRRHVDYVATVLNHAEV</sequence>
<reference evidence="3" key="1">
    <citation type="journal article" date="2014" name="Nat. Genet.">
        <title>Genome of the human hookworm Necator americanus.</title>
        <authorList>
            <person name="Tang Y.T."/>
            <person name="Gao X."/>
            <person name="Rosa B.A."/>
            <person name="Abubucker S."/>
            <person name="Hallsworth-Pepin K."/>
            <person name="Martin J."/>
            <person name="Tyagi R."/>
            <person name="Heizer E."/>
            <person name="Zhang X."/>
            <person name="Bhonagiri-Palsikar V."/>
            <person name="Minx P."/>
            <person name="Warren W.C."/>
            <person name="Wang Q."/>
            <person name="Zhan B."/>
            <person name="Hotez P.J."/>
            <person name="Sternberg P.W."/>
            <person name="Dougall A."/>
            <person name="Gaze S.T."/>
            <person name="Mulvenna J."/>
            <person name="Sotillo J."/>
            <person name="Ranganathan S."/>
            <person name="Rabelo E.M."/>
            <person name="Wilson R.K."/>
            <person name="Felgner P.L."/>
            <person name="Bethony J."/>
            <person name="Hawdon J.M."/>
            <person name="Gasser R.B."/>
            <person name="Loukas A."/>
            <person name="Mitreva M."/>
        </authorList>
    </citation>
    <scope>NUCLEOTIDE SEQUENCE [LARGE SCALE GENOMIC DNA]</scope>
</reference>
<dbReference type="Proteomes" id="UP000053676">
    <property type="component" value="Unassembled WGS sequence"/>
</dbReference>
<dbReference type="KEGG" id="nai:NECAME_18396"/>
<dbReference type="STRING" id="51031.W2SUE0"/>
<dbReference type="AlphaFoldDB" id="W2SUE0"/>
<feature type="non-terminal residue" evidence="2">
    <location>
        <position position="1"/>
    </location>
</feature>
<evidence type="ECO:0000313" key="3">
    <source>
        <dbReference type="Proteomes" id="UP000053676"/>
    </source>
</evidence>
<dbReference type="OrthoDB" id="16717at2759"/>
<protein>
    <submittedName>
        <fullName evidence="2">Uncharacterized protein</fullName>
    </submittedName>
</protein>